<dbReference type="InterPro" id="IPR013783">
    <property type="entry name" value="Ig-like_fold"/>
</dbReference>
<keyword evidence="1" id="KW-0732">Signal</keyword>
<dbReference type="Proteomes" id="UP000293874">
    <property type="component" value="Unassembled WGS sequence"/>
</dbReference>
<comment type="caution">
    <text evidence="2">The sequence shown here is derived from an EMBL/GenBank/DDBJ whole genome shotgun (WGS) entry which is preliminary data.</text>
</comment>
<feature type="signal peptide" evidence="1">
    <location>
        <begin position="1"/>
        <end position="19"/>
    </location>
</feature>
<dbReference type="OrthoDB" id="645715at2"/>
<reference evidence="2 3" key="1">
    <citation type="submission" date="2019-02" db="EMBL/GenBank/DDBJ databases">
        <title>Genomic Encyclopedia of Type Strains, Phase IV (KMG-IV): sequencing the most valuable type-strain genomes for metagenomic binning, comparative biology and taxonomic classification.</title>
        <authorList>
            <person name="Goeker M."/>
        </authorList>
    </citation>
    <scope>NUCLEOTIDE SEQUENCE [LARGE SCALE GENOMIC DNA]</scope>
    <source>
        <strain evidence="2 3">DSM 18116</strain>
    </source>
</reference>
<protein>
    <submittedName>
        <fullName evidence="2">Putative secreted protein (Por secretion system target)</fullName>
    </submittedName>
</protein>
<accession>A0A4Q7N1K2</accession>
<evidence type="ECO:0000313" key="3">
    <source>
        <dbReference type="Proteomes" id="UP000293874"/>
    </source>
</evidence>
<organism evidence="2 3">
    <name type="scientific">Pseudobacter ginsenosidimutans</name>
    <dbReference type="NCBI Taxonomy" id="661488"/>
    <lineage>
        <taxon>Bacteria</taxon>
        <taxon>Pseudomonadati</taxon>
        <taxon>Bacteroidota</taxon>
        <taxon>Chitinophagia</taxon>
        <taxon>Chitinophagales</taxon>
        <taxon>Chitinophagaceae</taxon>
        <taxon>Pseudobacter</taxon>
    </lineage>
</organism>
<dbReference type="RefSeq" id="WP_130539478.1">
    <property type="nucleotide sequence ID" value="NZ_CP042431.1"/>
</dbReference>
<dbReference type="NCBIfam" id="TIGR04183">
    <property type="entry name" value="Por_Secre_tail"/>
    <property type="match status" value="1"/>
</dbReference>
<gene>
    <name evidence="2" type="ORF">EV199_0931</name>
</gene>
<name>A0A4Q7N1K2_9BACT</name>
<evidence type="ECO:0000313" key="2">
    <source>
        <dbReference type="EMBL" id="RZS75072.1"/>
    </source>
</evidence>
<sequence>MRSILLLLCICGMMHSPQAQQLSVYGGGQMVLTSANQLSWSGLTLIPSTDFNFNSQLEQSASTVNSFPSTYIQRVFRFAPTSSNYNGIIRLSYLDGELNGLDENTLQLFINNGSGWLGFPASISDPAQNYLQADGISNRPLEEILLAAGTALPLKWGSASVSREGNFIRIKWTTKQEIDVSHFDIERSTNASNWHMSITGIPARNNLFESKYEATDNPGIQGRLYYRIRQTDKDGRSSLSKILVAPGEYEAAHLTITPNPAKGYFLVGTEDISGLSGIQLFSNSGKLLHTWNGGQYQYQLPSIAAGSYVLRFRFADGSYQTRKLQVR</sequence>
<evidence type="ECO:0000256" key="1">
    <source>
        <dbReference type="SAM" id="SignalP"/>
    </source>
</evidence>
<dbReference type="EMBL" id="SGXA01000001">
    <property type="protein sequence ID" value="RZS75072.1"/>
    <property type="molecule type" value="Genomic_DNA"/>
</dbReference>
<proteinExistence type="predicted"/>
<feature type="chain" id="PRO_5020727336" evidence="1">
    <location>
        <begin position="20"/>
        <end position="327"/>
    </location>
</feature>
<dbReference type="Gene3D" id="2.60.40.10">
    <property type="entry name" value="Immunoglobulins"/>
    <property type="match status" value="1"/>
</dbReference>
<dbReference type="AlphaFoldDB" id="A0A4Q7N1K2"/>
<dbReference type="InterPro" id="IPR026444">
    <property type="entry name" value="Secre_tail"/>
</dbReference>
<keyword evidence="3" id="KW-1185">Reference proteome</keyword>